<sequence length="177" mass="19331">MHLFPAQKELKPIVFQAGETCAIHVQCHQFTTTHSRCRPRGTRKRSSVPLRRRFILTIGLVGFDRVPKSGPTHSESPNASSSVNAGPTPSVRAPDSSTPPSPDTLDPMDHAHGDETPSMHARRHPPVLTSGLGLVRCAYAAKHFLRTGLRALTEWLGKEADYTCGQLVWYESDVGGA</sequence>
<organism evidence="2 3">
    <name type="scientific">Ganoderma sinense ZZ0214-1</name>
    <dbReference type="NCBI Taxonomy" id="1077348"/>
    <lineage>
        <taxon>Eukaryota</taxon>
        <taxon>Fungi</taxon>
        <taxon>Dikarya</taxon>
        <taxon>Basidiomycota</taxon>
        <taxon>Agaricomycotina</taxon>
        <taxon>Agaricomycetes</taxon>
        <taxon>Polyporales</taxon>
        <taxon>Polyporaceae</taxon>
        <taxon>Ganoderma</taxon>
    </lineage>
</organism>
<dbReference type="Proteomes" id="UP000230002">
    <property type="component" value="Unassembled WGS sequence"/>
</dbReference>
<dbReference type="AlphaFoldDB" id="A0A2G8RPV3"/>
<accession>A0A2G8RPV3</accession>
<name>A0A2G8RPV3_9APHY</name>
<comment type="caution">
    <text evidence="2">The sequence shown here is derived from an EMBL/GenBank/DDBJ whole genome shotgun (WGS) entry which is preliminary data.</text>
</comment>
<reference evidence="2 3" key="1">
    <citation type="journal article" date="2015" name="Sci. Rep.">
        <title>Chromosome-level genome map provides insights into diverse defense mechanisms in the medicinal fungus Ganoderma sinense.</title>
        <authorList>
            <person name="Zhu Y."/>
            <person name="Xu J."/>
            <person name="Sun C."/>
            <person name="Zhou S."/>
            <person name="Xu H."/>
            <person name="Nelson D.R."/>
            <person name="Qian J."/>
            <person name="Song J."/>
            <person name="Luo H."/>
            <person name="Xiang L."/>
            <person name="Li Y."/>
            <person name="Xu Z."/>
            <person name="Ji A."/>
            <person name="Wang L."/>
            <person name="Lu S."/>
            <person name="Hayward A."/>
            <person name="Sun W."/>
            <person name="Li X."/>
            <person name="Schwartz D.C."/>
            <person name="Wang Y."/>
            <person name="Chen S."/>
        </authorList>
    </citation>
    <scope>NUCLEOTIDE SEQUENCE [LARGE SCALE GENOMIC DNA]</scope>
    <source>
        <strain evidence="2 3">ZZ0214-1</strain>
    </source>
</reference>
<feature type="compositionally biased region" description="Basic and acidic residues" evidence="1">
    <location>
        <begin position="107"/>
        <end position="117"/>
    </location>
</feature>
<evidence type="ECO:0000313" key="2">
    <source>
        <dbReference type="EMBL" id="PIL23544.1"/>
    </source>
</evidence>
<gene>
    <name evidence="2" type="ORF">GSI_14857</name>
</gene>
<feature type="region of interest" description="Disordered" evidence="1">
    <location>
        <begin position="66"/>
        <end position="125"/>
    </location>
</feature>
<evidence type="ECO:0000256" key="1">
    <source>
        <dbReference type="SAM" id="MobiDB-lite"/>
    </source>
</evidence>
<feature type="compositionally biased region" description="Polar residues" evidence="1">
    <location>
        <begin position="71"/>
        <end position="87"/>
    </location>
</feature>
<dbReference type="EMBL" id="AYKW01000068">
    <property type="protein sequence ID" value="PIL23544.1"/>
    <property type="molecule type" value="Genomic_DNA"/>
</dbReference>
<proteinExistence type="predicted"/>
<keyword evidence="3" id="KW-1185">Reference proteome</keyword>
<evidence type="ECO:0000313" key="3">
    <source>
        <dbReference type="Proteomes" id="UP000230002"/>
    </source>
</evidence>
<protein>
    <submittedName>
        <fullName evidence="2">Uncharacterized protein</fullName>
    </submittedName>
</protein>